<keyword evidence="1" id="KW-1185">Reference proteome</keyword>
<dbReference type="SUPFAM" id="SSF52047">
    <property type="entry name" value="RNI-like"/>
    <property type="match status" value="1"/>
</dbReference>
<name>A0A1S4B528_TOBAC</name>
<dbReference type="Pfam" id="PF24758">
    <property type="entry name" value="LRR_At5g56370"/>
    <property type="match status" value="1"/>
</dbReference>
<evidence type="ECO:0000313" key="1">
    <source>
        <dbReference type="Proteomes" id="UP000790787"/>
    </source>
</evidence>
<dbReference type="STRING" id="4097.A0A1S4B4W1"/>
<protein>
    <submittedName>
        <fullName evidence="2">F-box/FBD/LRR-repeat protein At1g13570</fullName>
    </submittedName>
</protein>
<dbReference type="Gene3D" id="3.80.10.10">
    <property type="entry name" value="Ribonuclease Inhibitor"/>
    <property type="match status" value="1"/>
</dbReference>
<organism evidence="1 2">
    <name type="scientific">Nicotiana tabacum</name>
    <name type="common">Common tobacco</name>
    <dbReference type="NCBI Taxonomy" id="4097"/>
    <lineage>
        <taxon>Eukaryota</taxon>
        <taxon>Viridiplantae</taxon>
        <taxon>Streptophyta</taxon>
        <taxon>Embryophyta</taxon>
        <taxon>Tracheophyta</taxon>
        <taxon>Spermatophyta</taxon>
        <taxon>Magnoliopsida</taxon>
        <taxon>eudicotyledons</taxon>
        <taxon>Gunneridae</taxon>
        <taxon>Pentapetalae</taxon>
        <taxon>asterids</taxon>
        <taxon>lamiids</taxon>
        <taxon>Solanales</taxon>
        <taxon>Solanaceae</taxon>
        <taxon>Nicotianoideae</taxon>
        <taxon>Nicotianeae</taxon>
        <taxon>Nicotiana</taxon>
    </lineage>
</organism>
<dbReference type="OrthoDB" id="1282595at2759"/>
<dbReference type="RefSeq" id="XP_016483883.1">
    <property type="nucleotide sequence ID" value="XM_016628397.1"/>
</dbReference>
<reference evidence="1" key="1">
    <citation type="journal article" date="2014" name="Nat. Commun.">
        <title>The tobacco genome sequence and its comparison with those of tomato and potato.</title>
        <authorList>
            <person name="Sierro N."/>
            <person name="Battey J.N."/>
            <person name="Ouadi S."/>
            <person name="Bakaher N."/>
            <person name="Bovet L."/>
            <person name="Willig A."/>
            <person name="Goepfert S."/>
            <person name="Peitsch M.C."/>
            <person name="Ivanov N.V."/>
        </authorList>
    </citation>
    <scope>NUCLEOTIDE SEQUENCE [LARGE SCALE GENOMIC DNA]</scope>
</reference>
<dbReference type="OMA" id="SNDDYMA"/>
<sequence>MWSTLPHLVFDSQFLDFAFNYSFDSEFDAGVGNAARIINTILLQHTGPILGFHFMSNDDYMAKYLDPWIIFVSKHGIQKFTIHLPDGSCLYELPYGIMTCSSLTHLEVLASTVFRPSDCVKFPNLVSLELVDTQIECKLIEDTLILPMLETLKLISCRVFGRMRLVAPKLENLTIDNIDIEYLNPIVTSIKHLSLDRSSLEILAELFHVAADRLVLPQNLQTLKICALGISVEQFSGALVLLRGSPNLYELDLSVAVEVDESRTTELFSYLSKAESHLNEAFRMIQKVRVREFKGSRAEMYLIKLLLAYSPKREKIVEQFKNCNSSDCIEHLKELISFPRASTKAVIK</sequence>
<dbReference type="InterPro" id="IPR032675">
    <property type="entry name" value="LRR_dom_sf"/>
</dbReference>
<dbReference type="PaxDb" id="4097-A0A1S4B4W1"/>
<evidence type="ECO:0000313" key="2">
    <source>
        <dbReference type="RefSeq" id="XP_016483883.1"/>
    </source>
</evidence>
<dbReference type="InterPro" id="IPR055411">
    <property type="entry name" value="LRR_FXL15/At3g58940/PEG3-like"/>
</dbReference>
<dbReference type="PANTHER" id="PTHR31639:SF243">
    <property type="entry name" value="F-BOX DOMAIN-CONTAINING PROTEIN"/>
    <property type="match status" value="1"/>
</dbReference>
<proteinExistence type="predicted"/>
<dbReference type="Proteomes" id="UP000790787">
    <property type="component" value="Chromosome 7"/>
</dbReference>
<accession>A0A1S4B528</accession>
<dbReference type="KEGG" id="nta:107804492"/>
<gene>
    <name evidence="2" type="primary">LOC107804492</name>
</gene>
<dbReference type="PANTHER" id="PTHR31639">
    <property type="entry name" value="F-BOX PROTEIN-LIKE"/>
    <property type="match status" value="1"/>
</dbReference>
<reference evidence="2" key="2">
    <citation type="submission" date="2025-08" db="UniProtKB">
        <authorList>
            <consortium name="RefSeq"/>
        </authorList>
    </citation>
    <scope>IDENTIFICATION</scope>
</reference>